<dbReference type="PANTHER" id="PTHR43047">
    <property type="entry name" value="TWO-COMPONENT HISTIDINE PROTEIN KINASE"/>
    <property type="match status" value="1"/>
</dbReference>
<dbReference type="SMART" id="SM00387">
    <property type="entry name" value="HATPase_c"/>
    <property type="match status" value="1"/>
</dbReference>
<keyword evidence="6" id="KW-1133">Transmembrane helix</keyword>
<dbReference type="Gene3D" id="3.30.565.10">
    <property type="entry name" value="Histidine kinase-like ATPase, C-terminal domain"/>
    <property type="match status" value="1"/>
</dbReference>
<dbReference type="InterPro" id="IPR011990">
    <property type="entry name" value="TPR-like_helical_dom_sf"/>
</dbReference>
<dbReference type="EMBL" id="FRXN01000001">
    <property type="protein sequence ID" value="SHO59393.1"/>
    <property type="molecule type" value="Genomic_DNA"/>
</dbReference>
<dbReference type="SUPFAM" id="SSF55874">
    <property type="entry name" value="ATPase domain of HSP90 chaperone/DNA topoisomerase II/histidine kinase"/>
    <property type="match status" value="1"/>
</dbReference>
<dbReference type="Proteomes" id="UP000184609">
    <property type="component" value="Unassembled WGS sequence"/>
</dbReference>
<gene>
    <name evidence="9" type="ORF">SAMN04488108_0029</name>
</gene>
<dbReference type="GO" id="GO:0000155">
    <property type="term" value="F:phosphorelay sensor kinase activity"/>
    <property type="evidence" value="ECO:0007669"/>
    <property type="project" value="InterPro"/>
</dbReference>
<keyword evidence="5" id="KW-0802">TPR repeat</keyword>
<dbReference type="GO" id="GO:0009927">
    <property type="term" value="F:histidine phosphotransfer kinase activity"/>
    <property type="evidence" value="ECO:0007669"/>
    <property type="project" value="TreeGrafter"/>
</dbReference>
<keyword evidence="7" id="KW-0732">Signal</keyword>
<comment type="catalytic activity">
    <reaction evidence="1">
        <text>ATP + protein L-histidine = ADP + protein N-phospho-L-histidine.</text>
        <dbReference type="EC" id="2.7.13.3"/>
    </reaction>
</comment>
<dbReference type="SUPFAM" id="SSF48452">
    <property type="entry name" value="TPR-like"/>
    <property type="match status" value="2"/>
</dbReference>
<evidence type="ECO:0000256" key="6">
    <source>
        <dbReference type="SAM" id="Phobius"/>
    </source>
</evidence>
<dbReference type="InterPro" id="IPR036097">
    <property type="entry name" value="HisK_dim/P_sf"/>
</dbReference>
<proteinExistence type="predicted"/>
<dbReference type="RefSeq" id="WP_134204275.1">
    <property type="nucleotide sequence ID" value="NZ_FRXN01000001.1"/>
</dbReference>
<evidence type="ECO:0000313" key="9">
    <source>
        <dbReference type="EMBL" id="SHO59393.1"/>
    </source>
</evidence>
<keyword evidence="10" id="KW-1185">Reference proteome</keyword>
<dbReference type="Gene3D" id="1.25.40.10">
    <property type="entry name" value="Tetratricopeptide repeat domain"/>
    <property type="match status" value="2"/>
</dbReference>
<dbReference type="AlphaFoldDB" id="A0A1M7Z3C2"/>
<evidence type="ECO:0000256" key="2">
    <source>
        <dbReference type="ARBA" id="ARBA00012438"/>
    </source>
</evidence>
<protein>
    <recommendedName>
        <fullName evidence="2">histidine kinase</fullName>
        <ecNumber evidence="2">2.7.13.3</ecNumber>
    </recommendedName>
</protein>
<keyword evidence="3" id="KW-0808">Transferase</keyword>
<evidence type="ECO:0000256" key="5">
    <source>
        <dbReference type="PROSITE-ProRule" id="PRU00339"/>
    </source>
</evidence>
<dbReference type="PROSITE" id="PS50005">
    <property type="entry name" value="TPR"/>
    <property type="match status" value="2"/>
</dbReference>
<evidence type="ECO:0000256" key="7">
    <source>
        <dbReference type="SAM" id="SignalP"/>
    </source>
</evidence>
<name>A0A1M7Z3C2_9BACT</name>
<feature type="repeat" description="TPR" evidence="5">
    <location>
        <begin position="123"/>
        <end position="156"/>
    </location>
</feature>
<feature type="transmembrane region" description="Helical" evidence="6">
    <location>
        <begin position="361"/>
        <end position="380"/>
    </location>
</feature>
<dbReference type="PRINTS" id="PR00344">
    <property type="entry name" value="BCTRLSENSOR"/>
</dbReference>
<dbReference type="EC" id="2.7.13.3" evidence="2"/>
<dbReference type="InterPro" id="IPR019734">
    <property type="entry name" value="TPR_rpt"/>
</dbReference>
<feature type="domain" description="Histidine kinase" evidence="8">
    <location>
        <begin position="427"/>
        <end position="645"/>
    </location>
</feature>
<dbReference type="Pfam" id="PF13181">
    <property type="entry name" value="TPR_8"/>
    <property type="match status" value="1"/>
</dbReference>
<dbReference type="Pfam" id="PF13424">
    <property type="entry name" value="TPR_12"/>
    <property type="match status" value="1"/>
</dbReference>
<organism evidence="9 10">
    <name type="scientific">Algoriphagus zhangzhouensis</name>
    <dbReference type="NCBI Taxonomy" id="1073327"/>
    <lineage>
        <taxon>Bacteria</taxon>
        <taxon>Pseudomonadati</taxon>
        <taxon>Bacteroidota</taxon>
        <taxon>Cytophagia</taxon>
        <taxon>Cytophagales</taxon>
        <taxon>Cyclobacteriaceae</taxon>
        <taxon>Algoriphagus</taxon>
    </lineage>
</organism>
<evidence type="ECO:0000256" key="4">
    <source>
        <dbReference type="ARBA" id="ARBA00022777"/>
    </source>
</evidence>
<dbReference type="InterPro" id="IPR003594">
    <property type="entry name" value="HATPase_dom"/>
</dbReference>
<evidence type="ECO:0000256" key="1">
    <source>
        <dbReference type="ARBA" id="ARBA00000085"/>
    </source>
</evidence>
<evidence type="ECO:0000313" key="10">
    <source>
        <dbReference type="Proteomes" id="UP000184609"/>
    </source>
</evidence>
<sequence>MRKYWIHFSILFFCLFVSPTIHAQNVQLDSLRSLLSNSKSEERVDLLVELSFLLREINQAEAMEFAVEAEKLAIEIQDLPGESKAKENISWVYYRTGYWQKAFEYAEDAYQLSLEAGDELGAARVLNNMGALYYEQQNFRMAIRQFKRAYEISKNSDDLYTQIRSLNNVAFNYSQLGVLDSAMFFAQKAIQTNENAGSPYLTSFSNRVIGDVFLARGQLDSAETYFETSLDMARKQGISTTIASVIHRLGNTYIQLGKLNNAQEVLEEGIALSQAHNLRDELAKSHKYLAEVYRKRGDIPSAFDHQSLYLAINDSLVDKSNRDRMALMQGMFEQNLEKSELELLKAQNENQANKLDFIKKVVWIISIAAILIFGLLIWLFRLNRNVEKFNTELVKQQKLIEDQNSALEAKSAELEEINQTKNKLFSILGHDLRGPVGQVKAIVDLATTTHLNQDEFAELLNSMKKDLDTVHFTLTNTLKWSTAQMEGFKVFLTEFNLRDVVDTTISLLSTQIKAKNIEVLVHMPEKLPVYLDRDIMEVVVRNILNNAIKYSQNGKSIEVNVQEIDGVLNWCVKDEGTGMTPEQVKEILSSKISLTNSKLGTNREKGSGLGLQVCKEFIRMCDGELLIESELGKGSRFCVSIPDKLPKKLLDPVNS</sequence>
<keyword evidence="4 9" id="KW-0418">Kinase</keyword>
<dbReference type="Pfam" id="PF02518">
    <property type="entry name" value="HATPase_c"/>
    <property type="match status" value="1"/>
</dbReference>
<dbReference type="SUPFAM" id="SSF47384">
    <property type="entry name" value="Homodimeric domain of signal transducing histidine kinase"/>
    <property type="match status" value="1"/>
</dbReference>
<dbReference type="SMART" id="SM00028">
    <property type="entry name" value="TPR"/>
    <property type="match status" value="5"/>
</dbReference>
<accession>A0A1M7Z3C2</accession>
<dbReference type="OrthoDB" id="1269247at2"/>
<dbReference type="InterPro" id="IPR036890">
    <property type="entry name" value="HATPase_C_sf"/>
</dbReference>
<feature type="signal peptide" evidence="7">
    <location>
        <begin position="1"/>
        <end position="23"/>
    </location>
</feature>
<dbReference type="PROSITE" id="PS50109">
    <property type="entry name" value="HIS_KIN"/>
    <property type="match status" value="1"/>
</dbReference>
<feature type="repeat" description="TPR" evidence="5">
    <location>
        <begin position="243"/>
        <end position="276"/>
    </location>
</feature>
<keyword evidence="6" id="KW-0472">Membrane</keyword>
<dbReference type="GO" id="GO:0005886">
    <property type="term" value="C:plasma membrane"/>
    <property type="evidence" value="ECO:0007669"/>
    <property type="project" value="TreeGrafter"/>
</dbReference>
<dbReference type="Gene3D" id="1.10.287.130">
    <property type="match status" value="1"/>
</dbReference>
<feature type="chain" id="PRO_5012252467" description="histidine kinase" evidence="7">
    <location>
        <begin position="24"/>
        <end position="655"/>
    </location>
</feature>
<dbReference type="STRING" id="1073327.SAMN04488108_0029"/>
<evidence type="ECO:0000259" key="8">
    <source>
        <dbReference type="PROSITE" id="PS50109"/>
    </source>
</evidence>
<dbReference type="InterPro" id="IPR004358">
    <property type="entry name" value="Sig_transdc_His_kin-like_C"/>
</dbReference>
<reference evidence="10" key="1">
    <citation type="submission" date="2016-12" db="EMBL/GenBank/DDBJ databases">
        <authorList>
            <person name="Varghese N."/>
            <person name="Submissions S."/>
        </authorList>
    </citation>
    <scope>NUCLEOTIDE SEQUENCE [LARGE SCALE GENOMIC DNA]</scope>
    <source>
        <strain evidence="10">DSM 25035</strain>
    </source>
</reference>
<dbReference type="InterPro" id="IPR005467">
    <property type="entry name" value="His_kinase_dom"/>
</dbReference>
<dbReference type="PANTHER" id="PTHR43047:SF72">
    <property type="entry name" value="OSMOSENSING HISTIDINE PROTEIN KINASE SLN1"/>
    <property type="match status" value="1"/>
</dbReference>
<evidence type="ECO:0000256" key="3">
    <source>
        <dbReference type="ARBA" id="ARBA00022679"/>
    </source>
</evidence>
<keyword evidence="6" id="KW-0812">Transmembrane</keyword>